<evidence type="ECO:0000313" key="10">
    <source>
        <dbReference type="EMBL" id="CAA7391345.1"/>
    </source>
</evidence>
<dbReference type="InterPro" id="IPR037241">
    <property type="entry name" value="E2F-DP_heterodim"/>
</dbReference>
<evidence type="ECO:0000256" key="4">
    <source>
        <dbReference type="ARBA" id="ARBA00023163"/>
    </source>
</evidence>
<evidence type="ECO:0000256" key="2">
    <source>
        <dbReference type="ARBA" id="ARBA00023015"/>
    </source>
</evidence>
<feature type="transmembrane region" description="Helical" evidence="8">
    <location>
        <begin position="63"/>
        <end position="85"/>
    </location>
</feature>
<accession>A0A7I8K380</accession>
<dbReference type="FunFam" id="1.10.10.10:FF:000008">
    <property type="entry name" value="E2F transcription factor 1"/>
    <property type="match status" value="1"/>
</dbReference>
<dbReference type="InterPro" id="IPR032198">
    <property type="entry name" value="E2F_CC-MB"/>
</dbReference>
<dbReference type="CDD" id="cd14660">
    <property type="entry name" value="E2F_DD"/>
    <property type="match status" value="1"/>
</dbReference>
<keyword evidence="8" id="KW-0472">Membrane</keyword>
<dbReference type="SUPFAM" id="SSF46785">
    <property type="entry name" value="Winged helix' DNA-binding domain"/>
    <property type="match status" value="1"/>
</dbReference>
<reference evidence="10" key="1">
    <citation type="submission" date="2020-02" db="EMBL/GenBank/DDBJ databases">
        <authorList>
            <person name="Scholz U."/>
            <person name="Mascher M."/>
            <person name="Fiebig A."/>
        </authorList>
    </citation>
    <scope>NUCLEOTIDE SEQUENCE</scope>
</reference>
<keyword evidence="8" id="KW-1133">Transmembrane helix</keyword>
<evidence type="ECO:0000259" key="9">
    <source>
        <dbReference type="SMART" id="SM01372"/>
    </source>
</evidence>
<keyword evidence="8" id="KW-0812">Transmembrane</keyword>
<dbReference type="Gene3D" id="1.10.10.10">
    <property type="entry name" value="Winged helix-like DNA-binding domain superfamily/Winged helix DNA-binding domain"/>
    <property type="match status" value="1"/>
</dbReference>
<dbReference type="SUPFAM" id="SSF144074">
    <property type="entry name" value="E2F-DP heterodimerization region"/>
    <property type="match status" value="1"/>
</dbReference>
<dbReference type="Gene3D" id="6.10.250.540">
    <property type="match status" value="1"/>
</dbReference>
<feature type="domain" description="E2F/DP family winged-helix DNA-binding" evidence="9">
    <location>
        <begin position="83"/>
        <end position="142"/>
    </location>
</feature>
<dbReference type="PANTHER" id="PTHR12081:SF18">
    <property type="entry name" value="TRANSCRIPTION FACTOR E2F2-RELATED"/>
    <property type="match status" value="1"/>
</dbReference>
<feature type="compositionally biased region" description="Basic and acidic residues" evidence="7">
    <location>
        <begin position="286"/>
        <end position="296"/>
    </location>
</feature>
<dbReference type="InterPro" id="IPR036390">
    <property type="entry name" value="WH_DNA-bd_sf"/>
</dbReference>
<dbReference type="AlphaFoldDB" id="A0A7I8K380"/>
<dbReference type="GO" id="GO:0000981">
    <property type="term" value="F:DNA-binding transcription factor activity, RNA polymerase II-specific"/>
    <property type="evidence" value="ECO:0007669"/>
    <property type="project" value="TreeGrafter"/>
</dbReference>
<dbReference type="GO" id="GO:0046983">
    <property type="term" value="F:protein dimerization activity"/>
    <property type="evidence" value="ECO:0007669"/>
    <property type="project" value="InterPro"/>
</dbReference>
<comment type="subcellular location">
    <subcellularLocation>
        <location evidence="6">Nucleus</location>
    </subcellularLocation>
</comment>
<feature type="region of interest" description="Disordered" evidence="7">
    <location>
        <begin position="266"/>
        <end position="301"/>
    </location>
</feature>
<comment type="similarity">
    <text evidence="1 6">Belongs to the E2F/DP family.</text>
</comment>
<dbReference type="EMBL" id="LR746265">
    <property type="protein sequence ID" value="CAA7391345.1"/>
    <property type="molecule type" value="Genomic_DNA"/>
</dbReference>
<keyword evidence="4 6" id="KW-0804">Transcription</keyword>
<feature type="transmembrane region" description="Helical" evidence="8">
    <location>
        <begin position="12"/>
        <end position="32"/>
    </location>
</feature>
<dbReference type="InterPro" id="IPR003316">
    <property type="entry name" value="E2F_WHTH_DNA-bd_dom"/>
</dbReference>
<dbReference type="InterPro" id="IPR015633">
    <property type="entry name" value="E2F"/>
</dbReference>
<keyword evidence="2 6" id="KW-0805">Transcription regulation</keyword>
<organism evidence="10 11">
    <name type="scientific">Spirodela intermedia</name>
    <name type="common">Intermediate duckweed</name>
    <dbReference type="NCBI Taxonomy" id="51605"/>
    <lineage>
        <taxon>Eukaryota</taxon>
        <taxon>Viridiplantae</taxon>
        <taxon>Streptophyta</taxon>
        <taxon>Embryophyta</taxon>
        <taxon>Tracheophyta</taxon>
        <taxon>Spermatophyta</taxon>
        <taxon>Magnoliopsida</taxon>
        <taxon>Liliopsida</taxon>
        <taxon>Araceae</taxon>
        <taxon>Lemnoideae</taxon>
        <taxon>Spirodela</taxon>
    </lineage>
</organism>
<dbReference type="GO" id="GO:0000978">
    <property type="term" value="F:RNA polymerase II cis-regulatory region sequence-specific DNA binding"/>
    <property type="evidence" value="ECO:0007669"/>
    <property type="project" value="InterPro"/>
</dbReference>
<evidence type="ECO:0000256" key="3">
    <source>
        <dbReference type="ARBA" id="ARBA00023125"/>
    </source>
</evidence>
<dbReference type="Pfam" id="PF16421">
    <property type="entry name" value="E2F_CC-MB"/>
    <property type="match status" value="1"/>
</dbReference>
<dbReference type="GO" id="GO:0090575">
    <property type="term" value="C:RNA polymerase II transcription regulator complex"/>
    <property type="evidence" value="ECO:0007669"/>
    <property type="project" value="TreeGrafter"/>
</dbReference>
<keyword evidence="11" id="KW-1185">Reference proteome</keyword>
<evidence type="ECO:0000256" key="1">
    <source>
        <dbReference type="ARBA" id="ARBA00010940"/>
    </source>
</evidence>
<dbReference type="OrthoDB" id="1743261at2759"/>
<evidence type="ECO:0000313" key="11">
    <source>
        <dbReference type="Proteomes" id="UP000663760"/>
    </source>
</evidence>
<evidence type="ECO:0000256" key="5">
    <source>
        <dbReference type="ARBA" id="ARBA00023306"/>
    </source>
</evidence>
<dbReference type="InterPro" id="IPR036388">
    <property type="entry name" value="WH-like_DNA-bd_sf"/>
</dbReference>
<name>A0A7I8K380_SPIIN</name>
<keyword evidence="6" id="KW-0539">Nucleus</keyword>
<sequence length="368" mass="41180">MLYSEVSPDACIIGIPCIWSNSLYLVLYLWFVQANQNRRLERRTKKLVVVKGRLILGKMKHLTVMYIQLHLMQMLCNPLVVAGLLTKKFISLLQQAEDGTLDLNKAADILEVQKRRIYDITNVLEGVGLIEKKLKNRIRWKGLDMPRPKELEDQIGVLKAHVENLSTEEYSLDGMIRETLENLRFLSEDENNKKWLYVTRDDISSLPCFANDTLVAIKAPHGTSLEVPDPDEAIDFPNRRYQIYLRSSVGPIDCYLISSVDSNPDGGLEAATSSHDPRQAPMEGVSVEKGDARGDEGPPLLPAECATSDADDKVAGHTAYSDALCSQELFGGIMKIVPSELDSNADYWLLSDLGGSITDMWTDCILHV</sequence>
<evidence type="ECO:0000256" key="8">
    <source>
        <dbReference type="SAM" id="Phobius"/>
    </source>
</evidence>
<dbReference type="PANTHER" id="PTHR12081">
    <property type="entry name" value="TRANSCRIPTION FACTOR E2F"/>
    <property type="match status" value="1"/>
</dbReference>
<dbReference type="Pfam" id="PF02319">
    <property type="entry name" value="WHD_E2F_TDP"/>
    <property type="match status" value="1"/>
</dbReference>
<proteinExistence type="inferred from homology"/>
<keyword evidence="5" id="KW-0131">Cell cycle</keyword>
<evidence type="ECO:0000256" key="6">
    <source>
        <dbReference type="RuleBase" id="RU003796"/>
    </source>
</evidence>
<gene>
    <name evidence="10" type="ORF">SI8410_02002672</name>
</gene>
<evidence type="ECO:0000256" key="7">
    <source>
        <dbReference type="SAM" id="MobiDB-lite"/>
    </source>
</evidence>
<protein>
    <recommendedName>
        <fullName evidence="9">E2F/DP family winged-helix DNA-binding domain-containing protein</fullName>
    </recommendedName>
</protein>
<dbReference type="SMART" id="SM01372">
    <property type="entry name" value="E2F_TDP"/>
    <property type="match status" value="1"/>
</dbReference>
<keyword evidence="3 6" id="KW-0238">DNA-binding</keyword>
<dbReference type="Proteomes" id="UP000663760">
    <property type="component" value="Chromosome 2"/>
</dbReference>